<proteinExistence type="predicted"/>
<organism evidence="3 4">
    <name type="scientific">Anaeromyxobacter dehalogenans (strain ATCC BAA-258 / DSM 21875 / 2CP-1)</name>
    <dbReference type="NCBI Taxonomy" id="455488"/>
    <lineage>
        <taxon>Bacteria</taxon>
        <taxon>Pseudomonadati</taxon>
        <taxon>Myxococcota</taxon>
        <taxon>Myxococcia</taxon>
        <taxon>Myxococcales</taxon>
        <taxon>Cystobacterineae</taxon>
        <taxon>Anaeromyxobacteraceae</taxon>
        <taxon>Anaeromyxobacter</taxon>
    </lineage>
</organism>
<protein>
    <recommendedName>
        <fullName evidence="5">Alginate export domain-containing protein</fullName>
    </recommendedName>
</protein>
<accession>B8JEN9</accession>
<dbReference type="KEGG" id="acp:A2cp1_2848"/>
<dbReference type="EMBL" id="CP001359">
    <property type="protein sequence ID" value="ACL66185.1"/>
    <property type="molecule type" value="Genomic_DNA"/>
</dbReference>
<feature type="signal peptide" evidence="2">
    <location>
        <begin position="1"/>
        <end position="16"/>
    </location>
</feature>
<evidence type="ECO:0000256" key="2">
    <source>
        <dbReference type="SAM" id="SignalP"/>
    </source>
</evidence>
<keyword evidence="4" id="KW-1185">Reference proteome</keyword>
<dbReference type="RefSeq" id="WP_012633938.1">
    <property type="nucleotide sequence ID" value="NC_011891.1"/>
</dbReference>
<dbReference type="AlphaFoldDB" id="B8JEN9"/>
<evidence type="ECO:0008006" key="5">
    <source>
        <dbReference type="Google" id="ProtNLM"/>
    </source>
</evidence>
<evidence type="ECO:0000313" key="4">
    <source>
        <dbReference type="Proteomes" id="UP000007089"/>
    </source>
</evidence>
<dbReference type="HOGENOM" id="CLU_502186_0_0_7"/>
<feature type="chain" id="PRO_5002872607" description="Alginate export domain-containing protein" evidence="2">
    <location>
        <begin position="17"/>
        <end position="577"/>
    </location>
</feature>
<sequence length="577" mass="59859">MPGALAVALAALAALAAAPAAAPAKQRPRRPVRAVSTPAAPVARSPSAEDGPPAPARRADRPRGTGQVAYATASRAYLDAGAEDGLAAGAVLELRRSGAPAGRCTVESLAPHHAACAGTGLRAGDTFRFEPAALAAEAKQLPPPPGDAELARRLAVVTAAAVPQVEFRAAPGAASAPVPRSRTAEVGASYQAWTASTAGTSDRAAIDLAIREAELAPWLTLDVDARAERWLRRDAPRFRPRDDTQLYLWQAQLTATPGDALRLSAGRVLPWAIPGATVFDGGLAGVRGRLLGARAEGGVFGGAVPEPDTTGPTTRRATGGAYWILDGALGRGASWRQEGRIAMVRTPELGTRAEGSLTGRVFLRRLDLSAEAHVGGGGNRGGTDLDAARVDASLRPVDGLLLGGSFRHAGLAWPQTFDPAAFPGRARAADGFVSWDPVRWLRVGGTGGFSRDRSSGLERRWVGPELGLPRLLGASGGLTLGYLEESGWLDGRSAYAQLLWRPLQALRLVGRASWSHDAAFGVDRDEVGVLASATADLGRHLGLRISLAGRGAFDPAAEEGGSMPYGMTGFATIFAAY</sequence>
<feature type="region of interest" description="Disordered" evidence="1">
    <location>
        <begin position="19"/>
        <end position="66"/>
    </location>
</feature>
<name>B8JEN9_ANAD2</name>
<keyword evidence="2" id="KW-0732">Signal</keyword>
<gene>
    <name evidence="3" type="ordered locus">A2cp1_2848</name>
</gene>
<evidence type="ECO:0000313" key="3">
    <source>
        <dbReference type="EMBL" id="ACL66185.1"/>
    </source>
</evidence>
<evidence type="ECO:0000256" key="1">
    <source>
        <dbReference type="SAM" id="MobiDB-lite"/>
    </source>
</evidence>
<dbReference type="Proteomes" id="UP000007089">
    <property type="component" value="Chromosome"/>
</dbReference>
<reference evidence="3" key="1">
    <citation type="submission" date="2009-01" db="EMBL/GenBank/DDBJ databases">
        <title>Complete sequence of Anaeromyxobacter dehalogenans 2CP-1.</title>
        <authorList>
            <consortium name="US DOE Joint Genome Institute"/>
            <person name="Lucas S."/>
            <person name="Copeland A."/>
            <person name="Lapidus A."/>
            <person name="Glavina del Rio T."/>
            <person name="Dalin E."/>
            <person name="Tice H."/>
            <person name="Bruce D."/>
            <person name="Goodwin L."/>
            <person name="Pitluck S."/>
            <person name="Saunders E."/>
            <person name="Brettin T."/>
            <person name="Detter J.C."/>
            <person name="Han C."/>
            <person name="Larimer F."/>
            <person name="Land M."/>
            <person name="Hauser L."/>
            <person name="Kyrpides N."/>
            <person name="Ovchinnikova G."/>
            <person name="Beliaev A.S."/>
            <person name="Richardson P."/>
        </authorList>
    </citation>
    <scope>NUCLEOTIDE SEQUENCE</scope>
    <source>
        <strain evidence="3">2CP-1</strain>
    </source>
</reference>